<evidence type="ECO:0000313" key="2">
    <source>
        <dbReference type="Proteomes" id="UP000194131"/>
    </source>
</evidence>
<reference evidence="1 2" key="1">
    <citation type="submission" date="2016-12" db="EMBL/GenBank/DDBJ databases">
        <title>Genome Sequences of Twelve Sporeforming Bacillus Species Isolated from Foods.</title>
        <authorList>
            <person name="De Jong A."/>
            <person name="Holsappel S."/>
            <person name="Kuipers O.P."/>
        </authorList>
    </citation>
    <scope>NUCLEOTIDE SEQUENCE [LARGE SCALE GENOMIC DNA]</scope>
    <source>
        <strain evidence="1 2">S3E15</strain>
    </source>
</reference>
<dbReference type="InterPro" id="IPR014962">
    <property type="entry name" value="YolD"/>
</dbReference>
<comment type="caution">
    <text evidence="1">The sequence shown here is derived from an EMBL/GenBank/DDBJ whole genome shotgun (WGS) entry which is preliminary data.</text>
</comment>
<dbReference type="Proteomes" id="UP000194131">
    <property type="component" value="Unassembled WGS sequence"/>
</dbReference>
<dbReference type="EMBL" id="MRWU01000036">
    <property type="protein sequence ID" value="OSX89380.1"/>
    <property type="molecule type" value="Genomic_DNA"/>
</dbReference>
<dbReference type="Pfam" id="PF08863">
    <property type="entry name" value="YolD"/>
    <property type="match status" value="1"/>
</dbReference>
<dbReference type="PANTHER" id="PTHR40051:SF1">
    <property type="entry name" value="YOLD-LIKE FAMILY PROTEIN"/>
    <property type="match status" value="1"/>
</dbReference>
<dbReference type="PANTHER" id="PTHR40051">
    <property type="entry name" value="IG HYPOTHETICAL 15966"/>
    <property type="match status" value="1"/>
</dbReference>
<accession>A0AAP8BC99</accession>
<protein>
    <recommendedName>
        <fullName evidence="3">YolD-like family protein</fullName>
    </recommendedName>
</protein>
<proteinExistence type="predicted"/>
<name>A0AAP8BC99_BACMY</name>
<evidence type="ECO:0008006" key="3">
    <source>
        <dbReference type="Google" id="ProtNLM"/>
    </source>
</evidence>
<gene>
    <name evidence="1" type="ORF">S3E15_03939</name>
</gene>
<organism evidence="1 2">
    <name type="scientific">Bacillus mycoides</name>
    <dbReference type="NCBI Taxonomy" id="1405"/>
    <lineage>
        <taxon>Bacteria</taxon>
        <taxon>Bacillati</taxon>
        <taxon>Bacillota</taxon>
        <taxon>Bacilli</taxon>
        <taxon>Bacillales</taxon>
        <taxon>Bacillaceae</taxon>
        <taxon>Bacillus</taxon>
        <taxon>Bacillus cereus group</taxon>
    </lineage>
</organism>
<evidence type="ECO:0000313" key="1">
    <source>
        <dbReference type="EMBL" id="OSX89380.1"/>
    </source>
</evidence>
<sequence>MIDDRGMMRWAPFSAIKEQFEGLNELYDKQNEVPIPILDEQKLELINDIVCCAIAENKQVSIFYHKQKKIQLEIGYIHYYDTSRNELRVIDKHDKVLCININYITDIKYT</sequence>
<dbReference type="AlphaFoldDB" id="A0AAP8BC99"/>